<feature type="compositionally biased region" description="Low complexity" evidence="1">
    <location>
        <begin position="446"/>
        <end position="455"/>
    </location>
</feature>
<feature type="region of interest" description="Disordered" evidence="1">
    <location>
        <begin position="267"/>
        <end position="326"/>
    </location>
</feature>
<keyword evidence="3" id="KW-1185">Reference proteome</keyword>
<feature type="compositionally biased region" description="Low complexity" evidence="1">
    <location>
        <begin position="296"/>
        <end position="318"/>
    </location>
</feature>
<evidence type="ECO:0000313" key="3">
    <source>
        <dbReference type="Proteomes" id="UP000269721"/>
    </source>
</evidence>
<reference evidence="2" key="1">
    <citation type="submission" date="2018-06" db="EMBL/GenBank/DDBJ databases">
        <title>Leveraging single-cell genomics to expand the Fungal Tree of Life.</title>
        <authorList>
            <consortium name="DOE Joint Genome Institute"/>
            <person name="Ahrendt S.R."/>
            <person name="Quandt C.A."/>
            <person name="Ciobanu D."/>
            <person name="Clum A."/>
            <person name="Salamov A."/>
            <person name="Andreopoulos B."/>
            <person name="Cheng J.-F."/>
            <person name="Woyke T."/>
            <person name="Pelin A."/>
            <person name="Henrissat B."/>
            <person name="Reynolds N."/>
            <person name="Benny G.L."/>
            <person name="Smith M.E."/>
            <person name="James T.Y."/>
            <person name="Grigoriev I.V."/>
        </authorList>
    </citation>
    <scope>NUCLEOTIDE SEQUENCE</scope>
    <source>
        <strain evidence="2">Perch Fen</strain>
    </source>
</reference>
<evidence type="ECO:0000256" key="1">
    <source>
        <dbReference type="SAM" id="MobiDB-lite"/>
    </source>
</evidence>
<accession>A0A4P9W540</accession>
<organism evidence="2 3">
    <name type="scientific">Blyttiomyces helicus</name>
    <dbReference type="NCBI Taxonomy" id="388810"/>
    <lineage>
        <taxon>Eukaryota</taxon>
        <taxon>Fungi</taxon>
        <taxon>Fungi incertae sedis</taxon>
        <taxon>Chytridiomycota</taxon>
        <taxon>Chytridiomycota incertae sedis</taxon>
        <taxon>Chytridiomycetes</taxon>
        <taxon>Chytridiomycetes incertae sedis</taxon>
        <taxon>Blyttiomyces</taxon>
    </lineage>
</organism>
<gene>
    <name evidence="2" type="ORF">BDK51DRAFT_37678</name>
</gene>
<sequence>MTLQGQGTNLLHVGRLQQLGEDVDTGSGQSILNQLGAAGALCVLDEDEEGLQAGGRGGGENGGGHWCSSITATGLPEPSAASERIPSAMNWIGGSVRKATGSKAVSQKQRDFFKRRRSGAELANQDRESALNVRKWHGRGAAFTFAVGVKASAPWRRAFDRVLASIHPLLQSIRSNLNLDAAPAPLQTGPVKTEGNSLDLMRFGGSEYAGTYKKLKTEYVSPSGTGRTPASIIKYVQTARKACMHIFLPLATSPRLIPSFARSEFPLERSTPNPHAQHTYSTPDAPSATGRDSRLAEPTVTATAPTAESPPASAWSSAGPDSDDELSKAPLSVYVKPGLTSGESVLWNAFVASPTSSRDAPSRRSPIALARESPMALARASPAAGDDPAGRPAALGTVAKEDAVWDDFLHSPSRPRPPVHARPTSRPRPPVCPPSVAGSAVEPEHSVVPSPARAASDADRSLAARVTDLEVRVGELERCGALERICETPDI</sequence>
<feature type="compositionally biased region" description="Polar residues" evidence="1">
    <location>
        <begin position="270"/>
        <end position="284"/>
    </location>
</feature>
<feature type="region of interest" description="Disordered" evidence="1">
    <location>
        <begin position="408"/>
        <end position="461"/>
    </location>
</feature>
<dbReference type="EMBL" id="KZ998210">
    <property type="protein sequence ID" value="RKO86423.1"/>
    <property type="molecule type" value="Genomic_DNA"/>
</dbReference>
<feature type="compositionally biased region" description="Low complexity" evidence="1">
    <location>
        <begin position="378"/>
        <end position="393"/>
    </location>
</feature>
<dbReference type="AlphaFoldDB" id="A0A4P9W540"/>
<evidence type="ECO:0000313" key="2">
    <source>
        <dbReference type="EMBL" id="RKO86423.1"/>
    </source>
</evidence>
<protein>
    <submittedName>
        <fullName evidence="2">Uncharacterized protein</fullName>
    </submittedName>
</protein>
<dbReference type="Proteomes" id="UP000269721">
    <property type="component" value="Unassembled WGS sequence"/>
</dbReference>
<feature type="region of interest" description="Disordered" evidence="1">
    <location>
        <begin position="373"/>
        <end position="393"/>
    </location>
</feature>
<name>A0A4P9W540_9FUNG</name>
<proteinExistence type="predicted"/>